<reference evidence="2 3" key="1">
    <citation type="submission" date="2024-01" db="EMBL/GenBank/DDBJ databases">
        <authorList>
            <person name="Alioto T."/>
            <person name="Alioto T."/>
            <person name="Gomez Garrido J."/>
        </authorList>
    </citation>
    <scope>NUCLEOTIDE SEQUENCE [LARGE SCALE GENOMIC DNA]</scope>
</reference>
<comment type="caution">
    <text evidence="2">The sequence shown here is derived from an EMBL/GenBank/DDBJ whole genome shotgun (WGS) entry which is preliminary data.</text>
</comment>
<organism evidence="2 3">
    <name type="scientific">Scomber scombrus</name>
    <name type="common">Atlantic mackerel</name>
    <name type="synonym">Scomber vernalis</name>
    <dbReference type="NCBI Taxonomy" id="13677"/>
    <lineage>
        <taxon>Eukaryota</taxon>
        <taxon>Metazoa</taxon>
        <taxon>Chordata</taxon>
        <taxon>Craniata</taxon>
        <taxon>Vertebrata</taxon>
        <taxon>Euteleostomi</taxon>
        <taxon>Actinopterygii</taxon>
        <taxon>Neopterygii</taxon>
        <taxon>Teleostei</taxon>
        <taxon>Neoteleostei</taxon>
        <taxon>Acanthomorphata</taxon>
        <taxon>Pelagiaria</taxon>
        <taxon>Scombriformes</taxon>
        <taxon>Scombridae</taxon>
        <taxon>Scomber</taxon>
    </lineage>
</organism>
<keyword evidence="3" id="KW-1185">Reference proteome</keyword>
<feature type="compositionally biased region" description="Basic and acidic residues" evidence="1">
    <location>
        <begin position="72"/>
        <end position="105"/>
    </location>
</feature>
<sequence>PRAKKRTVETTEEVEQSEEEEDDEYYPVPFQPCQPQTLNPERTDKPAEQIQLEENASPESEIEHGVINQPEHLPDQEDSYVEHPPVEEAVHSPVPSEHRTIEQRSQRPRRQHRRPKVFTYDRLGSPACYNLRALPHHTNLKVPWTHIVQPYYYQQLYGHGR</sequence>
<feature type="compositionally biased region" description="Basic residues" evidence="1">
    <location>
        <begin position="106"/>
        <end position="115"/>
    </location>
</feature>
<dbReference type="Proteomes" id="UP001314229">
    <property type="component" value="Unassembled WGS sequence"/>
</dbReference>
<feature type="non-terminal residue" evidence="2">
    <location>
        <position position="1"/>
    </location>
</feature>
<name>A0AAV1QGG1_SCOSC</name>
<proteinExistence type="predicted"/>
<feature type="region of interest" description="Disordered" evidence="1">
    <location>
        <begin position="1"/>
        <end position="115"/>
    </location>
</feature>
<evidence type="ECO:0000256" key="1">
    <source>
        <dbReference type="SAM" id="MobiDB-lite"/>
    </source>
</evidence>
<dbReference type="AlphaFoldDB" id="A0AAV1QGG1"/>
<evidence type="ECO:0000313" key="3">
    <source>
        <dbReference type="Proteomes" id="UP001314229"/>
    </source>
</evidence>
<evidence type="ECO:0000313" key="2">
    <source>
        <dbReference type="EMBL" id="CAK6983391.1"/>
    </source>
</evidence>
<dbReference type="EMBL" id="CAWUFR010001292">
    <property type="protein sequence ID" value="CAK6983391.1"/>
    <property type="molecule type" value="Genomic_DNA"/>
</dbReference>
<accession>A0AAV1QGG1</accession>
<feature type="compositionally biased region" description="Acidic residues" evidence="1">
    <location>
        <begin position="10"/>
        <end position="25"/>
    </location>
</feature>
<protein>
    <submittedName>
        <fullName evidence="2">Uncharacterized protein</fullName>
    </submittedName>
</protein>
<gene>
    <name evidence="2" type="ORF">FSCOSCO3_A024624</name>
</gene>